<evidence type="ECO:0000313" key="1">
    <source>
        <dbReference type="EMBL" id="OZI83669.1"/>
    </source>
</evidence>
<name>A0A261WBW6_9PSED</name>
<dbReference type="EMBL" id="NKQU01000624">
    <property type="protein sequence ID" value="OZI83669.1"/>
    <property type="molecule type" value="Genomic_DNA"/>
</dbReference>
<sequence length="174" mass="19331">MQYVNLSDVRGHMLSELENDVATNKAYSSNRLTEQGKKTWVKLLEDAIRSHSDEWLAQQLLQQGLLLQYESKKKPTGGFTQAKVPVNAHEMLAEGEFNRFYIRGVCIEAISRGDDNVIVYRAKEVGNPRPESAAKIGKRVPPRQLLEDLRNSIGTDTALGLPQGPNSGLSVKLA</sequence>
<dbReference type="Proteomes" id="UP000217163">
    <property type="component" value="Unassembled WGS sequence"/>
</dbReference>
<comment type="caution">
    <text evidence="1">The sequence shown here is derived from an EMBL/GenBank/DDBJ whole genome shotgun (WGS) entry which is preliminary data.</text>
</comment>
<gene>
    <name evidence="1" type="ORF">CFN58_29890</name>
</gene>
<accession>A0A261WBW6</accession>
<organism evidence="1 2">
    <name type="scientific">Pseudomonas avellanae</name>
    <dbReference type="NCBI Taxonomy" id="46257"/>
    <lineage>
        <taxon>Bacteria</taxon>
        <taxon>Pseudomonadati</taxon>
        <taxon>Pseudomonadota</taxon>
        <taxon>Gammaproteobacteria</taxon>
        <taxon>Pseudomonadales</taxon>
        <taxon>Pseudomonadaceae</taxon>
        <taxon>Pseudomonas</taxon>
    </lineage>
</organism>
<dbReference type="AlphaFoldDB" id="A0A261WBW6"/>
<protein>
    <submittedName>
        <fullName evidence="1">Uncharacterized protein</fullName>
    </submittedName>
</protein>
<proteinExistence type="predicted"/>
<evidence type="ECO:0000313" key="2">
    <source>
        <dbReference type="Proteomes" id="UP000217163"/>
    </source>
</evidence>
<reference evidence="2" key="1">
    <citation type="journal article" date="2016" name="Sci. Rep.">
        <title>Genome analysis of the kiwifruit canker pathogen Pseudomonas syringae pv. actinidiae biovar 5.</title>
        <authorList>
            <person name="Fujikawa T."/>
            <person name="Sawada H."/>
        </authorList>
    </citation>
    <scope>NUCLEOTIDE SEQUENCE [LARGE SCALE GENOMIC DNA]</scope>
    <source>
        <strain evidence="2">MAFF 212061</strain>
    </source>
</reference>